<dbReference type="EMBL" id="JANATA010000409">
    <property type="protein sequence ID" value="MCP3430063.1"/>
    <property type="molecule type" value="Genomic_DNA"/>
</dbReference>
<reference evidence="1" key="1">
    <citation type="submission" date="2022-07" db="EMBL/GenBank/DDBJ databases">
        <title>Characterization of the Novel Bacterium Alteromonas immobilis LMIT006 and Alteromonas gregis LMIT007.</title>
        <authorList>
            <person name="Lin X."/>
        </authorList>
    </citation>
    <scope>NUCLEOTIDE SEQUENCE</scope>
    <source>
        <strain evidence="1">LMIT007</strain>
    </source>
</reference>
<gene>
    <name evidence="1" type="ORF">NLF92_14080</name>
</gene>
<comment type="caution">
    <text evidence="1">The sequence shown here is derived from an EMBL/GenBank/DDBJ whole genome shotgun (WGS) entry which is preliminary data.</text>
</comment>
<accession>A0AA41X5V5</accession>
<sequence>AVDGERALFMVTGYSEEALIMVLGLPKIVGIDVIKYARMNQITVPFLIFTARVFWEQMCWA</sequence>
<feature type="non-terminal residue" evidence="1">
    <location>
        <position position="1"/>
    </location>
</feature>
<dbReference type="Proteomes" id="UP001165413">
    <property type="component" value="Unassembled WGS sequence"/>
</dbReference>
<dbReference type="InterPro" id="IPR011006">
    <property type="entry name" value="CheY-like_superfamily"/>
</dbReference>
<dbReference type="GO" id="GO:0003677">
    <property type="term" value="F:DNA binding"/>
    <property type="evidence" value="ECO:0007669"/>
    <property type="project" value="UniProtKB-KW"/>
</dbReference>
<organism evidence="1 2">
    <name type="scientific">Opacimonas viscosa</name>
    <dbReference type="NCBI Taxonomy" id="2961944"/>
    <lineage>
        <taxon>Bacteria</taxon>
        <taxon>Pseudomonadati</taxon>
        <taxon>Pseudomonadota</taxon>
        <taxon>Gammaproteobacteria</taxon>
        <taxon>Alteromonadales</taxon>
        <taxon>Alteromonadaceae</taxon>
        <taxon>Opacimonas</taxon>
    </lineage>
</organism>
<keyword evidence="1" id="KW-0238">DNA-binding</keyword>
<protein>
    <submittedName>
        <fullName evidence="1">DNA-binding response regulator</fullName>
    </submittedName>
</protein>
<name>A0AA41X5V5_9ALTE</name>
<keyword evidence="2" id="KW-1185">Reference proteome</keyword>
<evidence type="ECO:0000313" key="1">
    <source>
        <dbReference type="EMBL" id="MCP3430063.1"/>
    </source>
</evidence>
<evidence type="ECO:0000313" key="2">
    <source>
        <dbReference type="Proteomes" id="UP001165413"/>
    </source>
</evidence>
<dbReference type="AlphaFoldDB" id="A0AA41X5V5"/>
<proteinExistence type="predicted"/>
<dbReference type="SUPFAM" id="SSF52172">
    <property type="entry name" value="CheY-like"/>
    <property type="match status" value="1"/>
</dbReference>